<feature type="transmembrane region" description="Helical" evidence="6">
    <location>
        <begin position="73"/>
        <end position="96"/>
    </location>
</feature>
<dbReference type="Proteomes" id="UP000593567">
    <property type="component" value="Unassembled WGS sequence"/>
</dbReference>
<reference evidence="9" key="1">
    <citation type="submission" date="2020-06" db="EMBL/GenBank/DDBJ databases">
        <title>Draft genome of Bugula neritina, a colonial animal packing powerful symbionts and potential medicines.</title>
        <authorList>
            <person name="Rayko M."/>
        </authorList>
    </citation>
    <scope>NUCLEOTIDE SEQUENCE [LARGE SCALE GENOMIC DNA]</scope>
    <source>
        <strain evidence="9">Kwan_BN1</strain>
    </source>
</reference>
<feature type="chain" id="PRO_5029594367" description="G-protein coupled receptors family 3 profile domain-containing protein" evidence="7">
    <location>
        <begin position="25"/>
        <end position="301"/>
    </location>
</feature>
<protein>
    <recommendedName>
        <fullName evidence="8">G-protein coupled receptors family 3 profile domain-containing protein</fullName>
    </recommendedName>
</protein>
<evidence type="ECO:0000256" key="7">
    <source>
        <dbReference type="SAM" id="SignalP"/>
    </source>
</evidence>
<comment type="subcellular location">
    <subcellularLocation>
        <location evidence="1">Membrane</location>
        <topology evidence="1">Multi-pass membrane protein</topology>
    </subcellularLocation>
</comment>
<comment type="caution">
    <text evidence="9">The sequence shown here is derived from an EMBL/GenBank/DDBJ whole genome shotgun (WGS) entry which is preliminary data.</text>
</comment>
<organism evidence="9 10">
    <name type="scientific">Bugula neritina</name>
    <name type="common">Brown bryozoan</name>
    <name type="synonym">Sertularia neritina</name>
    <dbReference type="NCBI Taxonomy" id="10212"/>
    <lineage>
        <taxon>Eukaryota</taxon>
        <taxon>Metazoa</taxon>
        <taxon>Spiralia</taxon>
        <taxon>Lophotrochozoa</taxon>
        <taxon>Bryozoa</taxon>
        <taxon>Gymnolaemata</taxon>
        <taxon>Cheilostomatida</taxon>
        <taxon>Flustrina</taxon>
        <taxon>Buguloidea</taxon>
        <taxon>Bugulidae</taxon>
        <taxon>Bugula</taxon>
    </lineage>
</organism>
<evidence type="ECO:0000313" key="10">
    <source>
        <dbReference type="Proteomes" id="UP000593567"/>
    </source>
</evidence>
<gene>
    <name evidence="9" type="ORF">EB796_016770</name>
</gene>
<name>A0A7J7JGJ3_BUGNE</name>
<feature type="transmembrane region" description="Helical" evidence="6">
    <location>
        <begin position="34"/>
        <end position="61"/>
    </location>
</feature>
<evidence type="ECO:0000256" key="3">
    <source>
        <dbReference type="ARBA" id="ARBA00022989"/>
    </source>
</evidence>
<dbReference type="Pfam" id="PF00003">
    <property type="entry name" value="7tm_3"/>
    <property type="match status" value="1"/>
</dbReference>
<dbReference type="GO" id="GO:0016020">
    <property type="term" value="C:membrane"/>
    <property type="evidence" value="ECO:0007669"/>
    <property type="project" value="UniProtKB-SubCell"/>
</dbReference>
<feature type="transmembrane region" description="Helical" evidence="6">
    <location>
        <begin position="230"/>
        <end position="252"/>
    </location>
</feature>
<sequence length="301" mass="33315">MKRITEMMTNIAFILATLVLSASAIELRGESSMVYPWVVVILVLIVIGLLTVLLVEIVIVYKVVRLGGVPCRSIWLGQLLLVAITLSYLSLITFVFKPTRVTCNIIRFSIGFCYILMQSVLLVKVLLILSPKTQAGFLKLGHQVLILGLIICVQVIINVEWLFLEDSQSPPSLTNDARRCQPVHLSKFFYDIIASFTYIFLVGLVIVSITVKTYTSMRKADEKPNAEAKWILITSCVTSAVWLVWIAVGALLPFPESAVAALAVGLWVTATITLLIMFVPKLHKLATLKDGGKTTAMVLYE</sequence>
<dbReference type="EMBL" id="VXIV02002513">
    <property type="protein sequence ID" value="KAF6024933.1"/>
    <property type="molecule type" value="Genomic_DNA"/>
</dbReference>
<dbReference type="InterPro" id="IPR002956">
    <property type="entry name" value="Bride_of_7less"/>
</dbReference>
<evidence type="ECO:0000256" key="4">
    <source>
        <dbReference type="ARBA" id="ARBA00023136"/>
    </source>
</evidence>
<evidence type="ECO:0000256" key="6">
    <source>
        <dbReference type="SAM" id="Phobius"/>
    </source>
</evidence>
<keyword evidence="5" id="KW-0325">Glycoprotein</keyword>
<feature type="signal peptide" evidence="7">
    <location>
        <begin position="1"/>
        <end position="24"/>
    </location>
</feature>
<evidence type="ECO:0000259" key="8">
    <source>
        <dbReference type="PROSITE" id="PS50259"/>
    </source>
</evidence>
<dbReference type="OrthoDB" id="9880600at2759"/>
<dbReference type="GO" id="GO:0004930">
    <property type="term" value="F:G protein-coupled receptor activity"/>
    <property type="evidence" value="ECO:0007669"/>
    <property type="project" value="InterPro"/>
</dbReference>
<evidence type="ECO:0000256" key="1">
    <source>
        <dbReference type="ARBA" id="ARBA00004141"/>
    </source>
</evidence>
<keyword evidence="4 6" id="KW-0472">Membrane</keyword>
<evidence type="ECO:0000256" key="2">
    <source>
        <dbReference type="ARBA" id="ARBA00022692"/>
    </source>
</evidence>
<dbReference type="InterPro" id="IPR050726">
    <property type="entry name" value="mGluR"/>
</dbReference>
<evidence type="ECO:0000313" key="9">
    <source>
        <dbReference type="EMBL" id="KAF6024933.1"/>
    </source>
</evidence>
<feature type="transmembrane region" description="Helical" evidence="6">
    <location>
        <begin position="258"/>
        <end position="279"/>
    </location>
</feature>
<dbReference type="AlphaFoldDB" id="A0A7J7JGJ3"/>
<dbReference type="GO" id="GO:0007601">
    <property type="term" value="P:visual perception"/>
    <property type="evidence" value="ECO:0007669"/>
    <property type="project" value="InterPro"/>
</dbReference>
<feature type="transmembrane region" description="Helical" evidence="6">
    <location>
        <begin position="108"/>
        <end position="129"/>
    </location>
</feature>
<accession>A0A7J7JGJ3</accession>
<feature type="transmembrane region" description="Helical" evidence="6">
    <location>
        <begin position="188"/>
        <end position="209"/>
    </location>
</feature>
<feature type="transmembrane region" description="Helical" evidence="6">
    <location>
        <begin position="141"/>
        <end position="164"/>
    </location>
</feature>
<evidence type="ECO:0000256" key="5">
    <source>
        <dbReference type="ARBA" id="ARBA00023180"/>
    </source>
</evidence>
<keyword evidence="3 6" id="KW-1133">Transmembrane helix</keyword>
<dbReference type="GO" id="GO:0005118">
    <property type="term" value="F:sevenless binding"/>
    <property type="evidence" value="ECO:0007669"/>
    <property type="project" value="InterPro"/>
</dbReference>
<dbReference type="PANTHER" id="PTHR24060">
    <property type="entry name" value="METABOTROPIC GLUTAMATE RECEPTOR"/>
    <property type="match status" value="1"/>
</dbReference>
<dbReference type="InterPro" id="IPR017978">
    <property type="entry name" value="GPCR_3_C"/>
</dbReference>
<keyword evidence="7" id="KW-0732">Signal</keyword>
<dbReference type="PRINTS" id="PR01223">
    <property type="entry name" value="BRIDEOF7LESS"/>
</dbReference>
<proteinExistence type="predicted"/>
<keyword evidence="2 6" id="KW-0812">Transmembrane</keyword>
<keyword evidence="10" id="KW-1185">Reference proteome</keyword>
<feature type="domain" description="G-protein coupled receptors family 3 profile" evidence="8">
    <location>
        <begin position="38"/>
        <end position="285"/>
    </location>
</feature>
<dbReference type="PROSITE" id="PS50259">
    <property type="entry name" value="G_PROTEIN_RECEP_F3_4"/>
    <property type="match status" value="1"/>
</dbReference>